<dbReference type="EMBL" id="JAAGAX010000012">
    <property type="protein sequence ID" value="KAF2297351.1"/>
    <property type="molecule type" value="Genomic_DNA"/>
</dbReference>
<dbReference type="FunFam" id="3.40.1810.10:FF:000024">
    <property type="entry name" value="Agamous-like MADS-box protein AGL80"/>
    <property type="match status" value="1"/>
</dbReference>
<dbReference type="GO" id="GO:0005634">
    <property type="term" value="C:nucleus"/>
    <property type="evidence" value="ECO:0007669"/>
    <property type="project" value="UniProtKB-SubCell"/>
</dbReference>
<dbReference type="PRINTS" id="PR00404">
    <property type="entry name" value="MADSDOMAIN"/>
</dbReference>
<organism evidence="8 9">
    <name type="scientific">Hevea brasiliensis</name>
    <name type="common">Para rubber tree</name>
    <name type="synonym">Siphonia brasiliensis</name>
    <dbReference type="NCBI Taxonomy" id="3981"/>
    <lineage>
        <taxon>Eukaryota</taxon>
        <taxon>Viridiplantae</taxon>
        <taxon>Streptophyta</taxon>
        <taxon>Embryophyta</taxon>
        <taxon>Tracheophyta</taxon>
        <taxon>Spermatophyta</taxon>
        <taxon>Magnoliopsida</taxon>
        <taxon>eudicotyledons</taxon>
        <taxon>Gunneridae</taxon>
        <taxon>Pentapetalae</taxon>
        <taxon>rosids</taxon>
        <taxon>fabids</taxon>
        <taxon>Malpighiales</taxon>
        <taxon>Euphorbiaceae</taxon>
        <taxon>Crotonoideae</taxon>
        <taxon>Micrandreae</taxon>
        <taxon>Hevea</taxon>
    </lineage>
</organism>
<comment type="caution">
    <text evidence="8">The sequence shown here is derived from an EMBL/GenBank/DDBJ whole genome shotgun (WGS) entry which is preliminary data.</text>
</comment>
<dbReference type="CDD" id="cd00266">
    <property type="entry name" value="MADS_SRF_like"/>
    <property type="match status" value="1"/>
</dbReference>
<protein>
    <recommendedName>
        <fullName evidence="7">MADS-box domain-containing protein</fullName>
    </recommendedName>
</protein>
<gene>
    <name evidence="8" type="ORF">GH714_021819</name>
</gene>
<keyword evidence="2" id="KW-0805">Transcription regulation</keyword>
<dbReference type="InterPro" id="IPR046960">
    <property type="entry name" value="PPR_At4g14850-like_plant"/>
</dbReference>
<evidence type="ECO:0000256" key="4">
    <source>
        <dbReference type="ARBA" id="ARBA00023163"/>
    </source>
</evidence>
<dbReference type="InterPro" id="IPR033897">
    <property type="entry name" value="SRF-like_MADS-box"/>
</dbReference>
<dbReference type="SMART" id="SM00432">
    <property type="entry name" value="MADS"/>
    <property type="match status" value="1"/>
</dbReference>
<evidence type="ECO:0000256" key="2">
    <source>
        <dbReference type="ARBA" id="ARBA00023015"/>
    </source>
</evidence>
<evidence type="ECO:0000256" key="6">
    <source>
        <dbReference type="SAM" id="Coils"/>
    </source>
</evidence>
<dbReference type="Proteomes" id="UP000467840">
    <property type="component" value="Chromosome 18"/>
</dbReference>
<dbReference type="Gene3D" id="3.40.1810.10">
    <property type="entry name" value="Transcription factor, MADS-box"/>
    <property type="match status" value="1"/>
</dbReference>
<dbReference type="GO" id="GO:0000987">
    <property type="term" value="F:cis-regulatory region sequence-specific DNA binding"/>
    <property type="evidence" value="ECO:0007669"/>
    <property type="project" value="InterPro"/>
</dbReference>
<keyword evidence="6" id="KW-0175">Coiled coil</keyword>
<dbReference type="Gene3D" id="1.25.40.10">
    <property type="entry name" value="Tetratricopeptide repeat domain"/>
    <property type="match status" value="1"/>
</dbReference>
<keyword evidence="5" id="KW-0539">Nucleus</keyword>
<reference evidence="8 9" key="1">
    <citation type="journal article" date="2020" name="Mol. Plant">
        <title>The Chromosome-Based Rubber Tree Genome Provides New Insights into Spurge Genome Evolution and Rubber Biosynthesis.</title>
        <authorList>
            <person name="Liu J."/>
            <person name="Shi C."/>
            <person name="Shi C.C."/>
            <person name="Li W."/>
            <person name="Zhang Q.J."/>
            <person name="Zhang Y."/>
            <person name="Li K."/>
            <person name="Lu H.F."/>
            <person name="Shi C."/>
            <person name="Zhu S.T."/>
            <person name="Xiao Z.Y."/>
            <person name="Nan H."/>
            <person name="Yue Y."/>
            <person name="Zhu X.G."/>
            <person name="Wu Y."/>
            <person name="Hong X.N."/>
            <person name="Fan G.Y."/>
            <person name="Tong Y."/>
            <person name="Zhang D."/>
            <person name="Mao C.L."/>
            <person name="Liu Y.L."/>
            <person name="Hao S.J."/>
            <person name="Liu W.Q."/>
            <person name="Lv M.Q."/>
            <person name="Zhang H.B."/>
            <person name="Liu Y."/>
            <person name="Hu-Tang G.R."/>
            <person name="Wang J.P."/>
            <person name="Wang J.H."/>
            <person name="Sun Y.H."/>
            <person name="Ni S.B."/>
            <person name="Chen W.B."/>
            <person name="Zhang X.C."/>
            <person name="Jiao Y.N."/>
            <person name="Eichler E.E."/>
            <person name="Li G.H."/>
            <person name="Liu X."/>
            <person name="Gao L.Z."/>
        </authorList>
    </citation>
    <scope>NUCLEOTIDE SEQUENCE [LARGE SCALE GENOMIC DNA]</scope>
    <source>
        <strain evidence="9">cv. GT1</strain>
        <tissue evidence="8">Leaf</tissue>
    </source>
</reference>
<dbReference type="PANTHER" id="PTHR47926:SF533">
    <property type="entry name" value="DYW DOMAIN-CONTAINING PROTEIN"/>
    <property type="match status" value="1"/>
</dbReference>
<keyword evidence="3" id="KW-0238">DNA-binding</keyword>
<keyword evidence="9" id="KW-1185">Reference proteome</keyword>
<dbReference type="SUPFAM" id="SSF55455">
    <property type="entry name" value="SRF-like"/>
    <property type="match status" value="1"/>
</dbReference>
<dbReference type="InterPro" id="IPR011990">
    <property type="entry name" value="TPR-like_helical_dom_sf"/>
</dbReference>
<evidence type="ECO:0000256" key="3">
    <source>
        <dbReference type="ARBA" id="ARBA00023125"/>
    </source>
</evidence>
<evidence type="ECO:0000256" key="5">
    <source>
        <dbReference type="ARBA" id="ARBA00023242"/>
    </source>
</evidence>
<proteinExistence type="predicted"/>
<feature type="domain" description="MADS-box" evidence="7">
    <location>
        <begin position="279"/>
        <end position="327"/>
    </location>
</feature>
<dbReference type="GO" id="GO:0045944">
    <property type="term" value="P:positive regulation of transcription by RNA polymerase II"/>
    <property type="evidence" value="ECO:0007669"/>
    <property type="project" value="InterPro"/>
</dbReference>
<dbReference type="AlphaFoldDB" id="A0A6A6L7H6"/>
<evidence type="ECO:0000259" key="7">
    <source>
        <dbReference type="PROSITE" id="PS50066"/>
    </source>
</evidence>
<evidence type="ECO:0000256" key="1">
    <source>
        <dbReference type="ARBA" id="ARBA00004123"/>
    </source>
</evidence>
<accession>A0A6A6L7H6</accession>
<dbReference type="PROSITE" id="PS50066">
    <property type="entry name" value="MADS_BOX_2"/>
    <property type="match status" value="1"/>
</dbReference>
<evidence type="ECO:0000313" key="8">
    <source>
        <dbReference type="EMBL" id="KAF2297351.1"/>
    </source>
</evidence>
<dbReference type="InterPro" id="IPR036879">
    <property type="entry name" value="TF_MADSbox_sf"/>
</dbReference>
<feature type="coiled-coil region" evidence="6">
    <location>
        <begin position="365"/>
        <end position="392"/>
    </location>
</feature>
<keyword evidence="4" id="KW-0804">Transcription</keyword>
<dbReference type="GO" id="GO:0046983">
    <property type="term" value="F:protein dimerization activity"/>
    <property type="evidence" value="ECO:0007669"/>
    <property type="project" value="InterPro"/>
</dbReference>
<dbReference type="GO" id="GO:0003723">
    <property type="term" value="F:RNA binding"/>
    <property type="evidence" value="ECO:0007669"/>
    <property type="project" value="InterPro"/>
</dbReference>
<dbReference type="PANTHER" id="PTHR47926">
    <property type="entry name" value="PENTATRICOPEPTIDE REPEAT-CONTAINING PROTEIN"/>
    <property type="match status" value="1"/>
</dbReference>
<comment type="subcellular location">
    <subcellularLocation>
        <location evidence="1">Nucleus</location>
    </subcellularLocation>
</comment>
<dbReference type="InterPro" id="IPR002100">
    <property type="entry name" value="TF_MADSbox"/>
</dbReference>
<evidence type="ECO:0000313" key="9">
    <source>
        <dbReference type="Proteomes" id="UP000467840"/>
    </source>
</evidence>
<name>A0A6A6L7H6_HEVBR</name>
<sequence>MGSYEKAFGLFNEARVACSKLDEFSYVGVLSACCQTVDIVMCKVIRGVAVVCGLAQRVLLTNLFIDVYCKCERVDQARLLIQSSDGLDTVSWNSLIARVSELACCSNLINIEYDKTLHECTVKLGLDLDVVARTALGDMLLKHAIQIFRLIPNQNVVLYNAMIAGFIQTDFWNYQFANFRSYEESLVAFRNPSSLSARSVIVAYHFNNFRPMLGCIAGIGSRRLADLRMSTNLVRLLWVLGVMGIALLLSQLEKLGFIQLLIYVALQSKQKLPKFPSAAFRRKVKHELISNESARKLTFKKRRAGLLKKLMELTTLCGVIACAIIFSAYNSSPDIWPSHPEAVSVLEKFKRLPPKKQSKYMMDQESFLTRNISKLNEKLEKQRKKNERIELELIYAKCITGENLDPLNSLMNMNDISHLLKENLEYMTDRIDAAKDKIEE</sequence>
<dbReference type="Pfam" id="PF00319">
    <property type="entry name" value="SRF-TF"/>
    <property type="match status" value="1"/>
</dbReference>
<dbReference type="GO" id="GO:0009451">
    <property type="term" value="P:RNA modification"/>
    <property type="evidence" value="ECO:0007669"/>
    <property type="project" value="InterPro"/>
</dbReference>
<dbReference type="GO" id="GO:0000981">
    <property type="term" value="F:DNA-binding transcription factor activity, RNA polymerase II-specific"/>
    <property type="evidence" value="ECO:0007669"/>
    <property type="project" value="InterPro"/>
</dbReference>